<evidence type="ECO:0000313" key="3">
    <source>
        <dbReference type="EMBL" id="MBW83641.1"/>
    </source>
</evidence>
<proteinExistence type="predicted"/>
<reference evidence="3" key="1">
    <citation type="submission" date="2018-02" db="EMBL/GenBank/DDBJ databases">
        <title>Rhizophora mucronata_Transcriptome.</title>
        <authorList>
            <person name="Meera S.P."/>
            <person name="Sreeshan A."/>
            <person name="Augustine A."/>
        </authorList>
    </citation>
    <scope>NUCLEOTIDE SEQUENCE</scope>
    <source>
        <tissue evidence="3">Leaf</tissue>
    </source>
</reference>
<dbReference type="InterPro" id="IPR051992">
    <property type="entry name" value="OxStress_Response_Reg"/>
</dbReference>
<dbReference type="AlphaFoldDB" id="A0A2P2IQY7"/>
<dbReference type="PANTHER" id="PTHR33172:SF38">
    <property type="entry name" value="GENOME ASSEMBLY, CHROMOSOME: A01"/>
    <property type="match status" value="1"/>
</dbReference>
<evidence type="ECO:0000256" key="2">
    <source>
        <dbReference type="ARBA" id="ARBA00023242"/>
    </source>
</evidence>
<sequence length="92" mass="10403">MENQSETLMAFDMNALRSSLPQKRGLSRFYSGKSRSFTCIADVHCLEDLKKPERHDVKKRKKSSDKKNLHIPPYPCRSVSGATRCVTTCVGV</sequence>
<dbReference type="GO" id="GO:0006950">
    <property type="term" value="P:response to stress"/>
    <property type="evidence" value="ECO:0007669"/>
    <property type="project" value="UniProtKB-ARBA"/>
</dbReference>
<name>A0A2P2IQY7_RHIMU</name>
<accession>A0A2P2IQY7</accession>
<comment type="subcellular location">
    <subcellularLocation>
        <location evidence="1">Nucleus</location>
    </subcellularLocation>
</comment>
<evidence type="ECO:0000256" key="1">
    <source>
        <dbReference type="ARBA" id="ARBA00004123"/>
    </source>
</evidence>
<protein>
    <submittedName>
        <fullName evidence="3">Uncharacterized protein</fullName>
    </submittedName>
</protein>
<dbReference type="PANTHER" id="PTHR33172">
    <property type="entry name" value="OS08G0516900 PROTEIN"/>
    <property type="match status" value="1"/>
</dbReference>
<dbReference type="GO" id="GO:0005634">
    <property type="term" value="C:nucleus"/>
    <property type="evidence" value="ECO:0007669"/>
    <property type="project" value="UniProtKB-SubCell"/>
</dbReference>
<organism evidence="3">
    <name type="scientific">Rhizophora mucronata</name>
    <name type="common">Asiatic mangrove</name>
    <dbReference type="NCBI Taxonomy" id="61149"/>
    <lineage>
        <taxon>Eukaryota</taxon>
        <taxon>Viridiplantae</taxon>
        <taxon>Streptophyta</taxon>
        <taxon>Embryophyta</taxon>
        <taxon>Tracheophyta</taxon>
        <taxon>Spermatophyta</taxon>
        <taxon>Magnoliopsida</taxon>
        <taxon>eudicotyledons</taxon>
        <taxon>Gunneridae</taxon>
        <taxon>Pentapetalae</taxon>
        <taxon>rosids</taxon>
        <taxon>fabids</taxon>
        <taxon>Malpighiales</taxon>
        <taxon>Rhizophoraceae</taxon>
        <taxon>Rhizophora</taxon>
    </lineage>
</organism>
<dbReference type="EMBL" id="GGEC01003158">
    <property type="protein sequence ID" value="MBW83641.1"/>
    <property type="molecule type" value="Transcribed_RNA"/>
</dbReference>
<keyword evidence="2" id="KW-0539">Nucleus</keyword>